<name>A0A419V7Q6_9BACL</name>
<dbReference type="NCBIfam" id="NF005363">
    <property type="entry name" value="PRK06876.1"/>
    <property type="match status" value="1"/>
</dbReference>
<keyword evidence="4 14" id="KW-1003">Cell membrane</keyword>
<evidence type="ECO:0000313" key="17">
    <source>
        <dbReference type="Proteomes" id="UP000285120"/>
    </source>
</evidence>
<comment type="function">
    <text evidence="14">Key component of the F(0) channel; it plays a direct role in translocation across the membrane. A homomeric c-ring of between 10-14 subunits forms the central stalk rotor element with the F(1) delta and epsilon subunits.</text>
</comment>
<dbReference type="FunFam" id="1.20.20.10:FF:000004">
    <property type="entry name" value="ATP synthase subunit c"/>
    <property type="match status" value="1"/>
</dbReference>
<evidence type="ECO:0000256" key="13">
    <source>
        <dbReference type="ARBA" id="ARBA00025198"/>
    </source>
</evidence>
<organism evidence="16 17">
    <name type="scientific">Sinobaca qinghaiensis</name>
    <dbReference type="NCBI Taxonomy" id="342944"/>
    <lineage>
        <taxon>Bacteria</taxon>
        <taxon>Bacillati</taxon>
        <taxon>Bacillota</taxon>
        <taxon>Bacilli</taxon>
        <taxon>Bacillales</taxon>
        <taxon>Sporolactobacillaceae</taxon>
        <taxon>Sinobaca</taxon>
    </lineage>
</organism>
<dbReference type="GO" id="GO:0046933">
    <property type="term" value="F:proton-transporting ATP synthase activity, rotational mechanism"/>
    <property type="evidence" value="ECO:0007669"/>
    <property type="project" value="UniProtKB-UniRule"/>
</dbReference>
<dbReference type="NCBIfam" id="TIGR01260">
    <property type="entry name" value="ATP_synt_c"/>
    <property type="match status" value="1"/>
</dbReference>
<protein>
    <recommendedName>
        <fullName evidence="14">ATP synthase subunit c</fullName>
    </recommendedName>
    <alternativeName>
        <fullName evidence="14">ATP synthase F(0) sector subunit c</fullName>
    </alternativeName>
    <alternativeName>
        <fullName evidence="14">F-type ATPase subunit c</fullName>
        <shortName evidence="14">F-ATPase subunit c</shortName>
    </alternativeName>
    <alternativeName>
        <fullName evidence="14">Lipid-binding protein</fullName>
    </alternativeName>
</protein>
<dbReference type="InterPro" id="IPR000454">
    <property type="entry name" value="ATP_synth_F0_csu"/>
</dbReference>
<keyword evidence="17" id="KW-1185">Reference proteome</keyword>
<keyword evidence="5 14" id="KW-0138">CF(0)</keyword>
<dbReference type="AlphaFoldDB" id="A0A419V7Q6"/>
<keyword evidence="9 14" id="KW-0406">Ion transport</keyword>
<keyword evidence="3 14" id="KW-0813">Transport</keyword>
<evidence type="ECO:0000256" key="10">
    <source>
        <dbReference type="ARBA" id="ARBA00023121"/>
    </source>
</evidence>
<dbReference type="InterPro" id="IPR035921">
    <property type="entry name" value="F/V-ATP_Csub_sf"/>
</dbReference>
<dbReference type="PROSITE" id="PS00605">
    <property type="entry name" value="ATPASE_C"/>
    <property type="match status" value="1"/>
</dbReference>
<dbReference type="SUPFAM" id="SSF81333">
    <property type="entry name" value="F1F0 ATP synthase subunit C"/>
    <property type="match status" value="1"/>
</dbReference>
<keyword evidence="10 14" id="KW-0446">Lipid-binding</keyword>
<dbReference type="InterPro" id="IPR020537">
    <property type="entry name" value="ATP_synth_F0_csu_DDCD_BS"/>
</dbReference>
<dbReference type="GO" id="GO:0045259">
    <property type="term" value="C:proton-transporting ATP synthase complex"/>
    <property type="evidence" value="ECO:0007669"/>
    <property type="project" value="UniProtKB-KW"/>
</dbReference>
<dbReference type="GO" id="GO:0033177">
    <property type="term" value="C:proton-transporting two-sector ATPase complex, proton-transporting domain"/>
    <property type="evidence" value="ECO:0007669"/>
    <property type="project" value="InterPro"/>
</dbReference>
<comment type="caution">
    <text evidence="16">The sequence shown here is derived from an EMBL/GenBank/DDBJ whole genome shotgun (WGS) entry which is preliminary data.</text>
</comment>
<dbReference type="InterPro" id="IPR038662">
    <property type="entry name" value="ATP_synth_F0_csu_sf"/>
</dbReference>
<gene>
    <name evidence="14" type="primary">atpE</name>
    <name evidence="16" type="ORF">ATL39_0299</name>
</gene>
<evidence type="ECO:0000256" key="7">
    <source>
        <dbReference type="ARBA" id="ARBA00022781"/>
    </source>
</evidence>
<dbReference type="Proteomes" id="UP000285120">
    <property type="component" value="Unassembled WGS sequence"/>
</dbReference>
<evidence type="ECO:0000313" key="16">
    <source>
        <dbReference type="EMBL" id="RKD76087.1"/>
    </source>
</evidence>
<dbReference type="EMBL" id="RAPK01000006">
    <property type="protein sequence ID" value="RKD76087.1"/>
    <property type="molecule type" value="Genomic_DNA"/>
</dbReference>
<evidence type="ECO:0000256" key="1">
    <source>
        <dbReference type="ARBA" id="ARBA00004141"/>
    </source>
</evidence>
<evidence type="ECO:0000259" key="15">
    <source>
        <dbReference type="Pfam" id="PF00137"/>
    </source>
</evidence>
<sequence>MGALAAGIAAGLAALGAGIGVSQIVRGTIDGVARQPELKGTLQTLMFIGVALVEALPIIAIVIAFILMGQ</sequence>
<proteinExistence type="inferred from homology"/>
<evidence type="ECO:0000256" key="12">
    <source>
        <dbReference type="ARBA" id="ARBA00023310"/>
    </source>
</evidence>
<dbReference type="PRINTS" id="PR00124">
    <property type="entry name" value="ATPASEC"/>
</dbReference>
<comment type="function">
    <text evidence="13 14">F(1)F(0) ATP synthase produces ATP from ADP in the presence of a proton or sodium gradient. F-type ATPases consist of two structural domains, F(1) containing the extramembraneous catalytic core and F(0) containing the membrane proton channel, linked together by a central stalk and a peripheral stalk. During catalysis, ATP synthesis in the catalytic domain of F(1) is coupled via a rotary mechanism of the central stalk subunits to proton translocation.</text>
</comment>
<dbReference type="RefSeq" id="WP_120191508.1">
    <property type="nucleotide sequence ID" value="NZ_RAPK01000006.1"/>
</dbReference>
<evidence type="ECO:0000256" key="5">
    <source>
        <dbReference type="ARBA" id="ARBA00022547"/>
    </source>
</evidence>
<evidence type="ECO:0000256" key="11">
    <source>
        <dbReference type="ARBA" id="ARBA00023136"/>
    </source>
</evidence>
<dbReference type="InterPro" id="IPR005953">
    <property type="entry name" value="ATP_synth_csu_bac/chlpt"/>
</dbReference>
<comment type="similarity">
    <text evidence="2 14">Belongs to the ATPase C chain family.</text>
</comment>
<feature type="site" description="Reversibly protonated during proton transport" evidence="14">
    <location>
        <position position="54"/>
    </location>
</feature>
<keyword evidence="7 14" id="KW-0375">Hydrogen ion transport</keyword>
<evidence type="ECO:0000256" key="3">
    <source>
        <dbReference type="ARBA" id="ARBA00022448"/>
    </source>
</evidence>
<feature type="transmembrane region" description="Helical" evidence="14">
    <location>
        <begin position="46"/>
        <end position="68"/>
    </location>
</feature>
<keyword evidence="12 14" id="KW-0066">ATP synthesis</keyword>
<dbReference type="OrthoDB" id="2357540at2"/>
<comment type="caution">
    <text evidence="14">Lacks conserved residue(s) required for the propagation of feature annotation.</text>
</comment>
<accession>A0A419V7Q6</accession>
<evidence type="ECO:0000256" key="9">
    <source>
        <dbReference type="ARBA" id="ARBA00023065"/>
    </source>
</evidence>
<evidence type="ECO:0000256" key="2">
    <source>
        <dbReference type="ARBA" id="ARBA00006704"/>
    </source>
</evidence>
<evidence type="ECO:0000256" key="6">
    <source>
        <dbReference type="ARBA" id="ARBA00022692"/>
    </source>
</evidence>
<keyword evidence="6 14" id="KW-0812">Transmembrane</keyword>
<reference evidence="16 17" key="1">
    <citation type="submission" date="2018-09" db="EMBL/GenBank/DDBJ databases">
        <title>Genomic Encyclopedia of Archaeal and Bacterial Type Strains, Phase II (KMG-II): from individual species to whole genera.</title>
        <authorList>
            <person name="Goeker M."/>
        </authorList>
    </citation>
    <scope>NUCLEOTIDE SEQUENCE [LARGE SCALE GENOMIC DNA]</scope>
    <source>
        <strain evidence="16 17">DSM 17008</strain>
    </source>
</reference>
<dbReference type="Pfam" id="PF00137">
    <property type="entry name" value="ATP-synt_C"/>
    <property type="match status" value="1"/>
</dbReference>
<evidence type="ECO:0000256" key="4">
    <source>
        <dbReference type="ARBA" id="ARBA00022475"/>
    </source>
</evidence>
<dbReference type="CDD" id="cd18185">
    <property type="entry name" value="ATP-synt_Fo_c_ATPE"/>
    <property type="match status" value="1"/>
</dbReference>
<evidence type="ECO:0000256" key="8">
    <source>
        <dbReference type="ARBA" id="ARBA00022989"/>
    </source>
</evidence>
<dbReference type="Gene3D" id="1.20.20.10">
    <property type="entry name" value="F1F0 ATP synthase subunit C"/>
    <property type="match status" value="1"/>
</dbReference>
<keyword evidence="11 14" id="KW-0472">Membrane</keyword>
<feature type="domain" description="V-ATPase proteolipid subunit C-like" evidence="15">
    <location>
        <begin position="4"/>
        <end position="67"/>
    </location>
</feature>
<dbReference type="HAMAP" id="MF_01396">
    <property type="entry name" value="ATP_synth_c_bact"/>
    <property type="match status" value="1"/>
</dbReference>
<dbReference type="GO" id="GO:0008289">
    <property type="term" value="F:lipid binding"/>
    <property type="evidence" value="ECO:0007669"/>
    <property type="project" value="UniProtKB-KW"/>
</dbReference>
<comment type="subcellular location">
    <subcellularLocation>
        <location evidence="14">Cell membrane</location>
        <topology evidence="14">Multi-pass membrane protein</topology>
    </subcellularLocation>
    <subcellularLocation>
        <location evidence="1">Membrane</location>
        <topology evidence="1">Multi-pass membrane protein</topology>
    </subcellularLocation>
</comment>
<dbReference type="GO" id="GO:0005886">
    <property type="term" value="C:plasma membrane"/>
    <property type="evidence" value="ECO:0007669"/>
    <property type="project" value="UniProtKB-SubCell"/>
</dbReference>
<dbReference type="InterPro" id="IPR002379">
    <property type="entry name" value="ATPase_proteolipid_c-like_dom"/>
</dbReference>
<keyword evidence="8 14" id="KW-1133">Transmembrane helix</keyword>
<evidence type="ECO:0000256" key="14">
    <source>
        <dbReference type="HAMAP-Rule" id="MF_01396"/>
    </source>
</evidence>